<dbReference type="AlphaFoldDB" id="A0AAN8Y5N0"/>
<keyword evidence="2" id="KW-1185">Reference proteome</keyword>
<gene>
    <name evidence="1" type="ORF">RDI58_022301</name>
</gene>
<dbReference type="Proteomes" id="UP001371456">
    <property type="component" value="Unassembled WGS sequence"/>
</dbReference>
<protein>
    <submittedName>
        <fullName evidence="1">Uncharacterized protein</fullName>
    </submittedName>
</protein>
<organism evidence="1 2">
    <name type="scientific">Solanum bulbocastanum</name>
    <name type="common">Wild potato</name>
    <dbReference type="NCBI Taxonomy" id="147425"/>
    <lineage>
        <taxon>Eukaryota</taxon>
        <taxon>Viridiplantae</taxon>
        <taxon>Streptophyta</taxon>
        <taxon>Embryophyta</taxon>
        <taxon>Tracheophyta</taxon>
        <taxon>Spermatophyta</taxon>
        <taxon>Magnoliopsida</taxon>
        <taxon>eudicotyledons</taxon>
        <taxon>Gunneridae</taxon>
        <taxon>Pentapetalae</taxon>
        <taxon>asterids</taxon>
        <taxon>lamiids</taxon>
        <taxon>Solanales</taxon>
        <taxon>Solanaceae</taxon>
        <taxon>Solanoideae</taxon>
        <taxon>Solaneae</taxon>
        <taxon>Solanum</taxon>
    </lineage>
</organism>
<proteinExistence type="predicted"/>
<evidence type="ECO:0000313" key="1">
    <source>
        <dbReference type="EMBL" id="KAK6780117.1"/>
    </source>
</evidence>
<comment type="caution">
    <text evidence="1">The sequence shown here is derived from an EMBL/GenBank/DDBJ whole genome shotgun (WGS) entry which is preliminary data.</text>
</comment>
<reference evidence="1 2" key="1">
    <citation type="submission" date="2024-02" db="EMBL/GenBank/DDBJ databases">
        <title>de novo genome assembly of Solanum bulbocastanum strain 11H21.</title>
        <authorList>
            <person name="Hosaka A.J."/>
        </authorList>
    </citation>
    <scope>NUCLEOTIDE SEQUENCE [LARGE SCALE GENOMIC DNA]</scope>
    <source>
        <tissue evidence="1">Young leaves</tissue>
    </source>
</reference>
<dbReference type="EMBL" id="JBANQN010000009">
    <property type="protein sequence ID" value="KAK6780117.1"/>
    <property type="molecule type" value="Genomic_DNA"/>
</dbReference>
<evidence type="ECO:0000313" key="2">
    <source>
        <dbReference type="Proteomes" id="UP001371456"/>
    </source>
</evidence>
<sequence>MKRIQDLLNFKQVKRKLVLRATSLDQFLEEQRLQKEHDIHDLPNCKQVNRKLVIPATSLDYFKEKQAIHIGDEKYIDNHKVDDDLVDQEEIGGDECAIDKEIGIDCGIEGMS</sequence>
<accession>A0AAN8Y5N0</accession>
<name>A0AAN8Y5N0_SOLBU</name>